<sequence length="115" mass="12796">MSNVLQVAGALLAATLLASVIYAGSTFAFNYYLASRWRLRDIRILEILGIEWLIGVGALSGFVFYTLSSAMLPFELPGWASLTVFLVPALAYAAGTFRYIYYDYIPDAKRRGARR</sequence>
<feature type="transmembrane region" description="Helical" evidence="1">
    <location>
        <begin position="44"/>
        <end position="67"/>
    </location>
</feature>
<keyword evidence="1" id="KW-0472">Membrane</keyword>
<reference evidence="2" key="1">
    <citation type="journal article" date="2015" name="ISME J.">
        <title>Aquifer environment selects for microbial species cohorts in sediment and groundwater.</title>
        <authorList>
            <person name="Hug L.A."/>
            <person name="Thomas B.C."/>
            <person name="Brown C.T."/>
            <person name="Frischkorn K.R."/>
            <person name="Williams K.H."/>
            <person name="Tringe S.G."/>
            <person name="Banfield J.F."/>
        </authorList>
    </citation>
    <scope>NUCLEOTIDE SEQUENCE</scope>
</reference>
<proteinExistence type="predicted"/>
<feature type="transmembrane region" description="Helical" evidence="1">
    <location>
        <begin position="6"/>
        <end position="32"/>
    </location>
</feature>
<accession>A0A0H4T7G8</accession>
<evidence type="ECO:0000256" key="1">
    <source>
        <dbReference type="SAM" id="Phobius"/>
    </source>
</evidence>
<dbReference type="EMBL" id="KT007000">
    <property type="protein sequence ID" value="AKQ02377.1"/>
    <property type="molecule type" value="Genomic_DNA"/>
</dbReference>
<keyword evidence="1" id="KW-1133">Transmembrane helix</keyword>
<dbReference type="AlphaFoldDB" id="A0A0H4T7G8"/>
<protein>
    <submittedName>
        <fullName evidence="2">Uncharacterized protein</fullName>
    </submittedName>
</protein>
<name>A0A0H4T7G8_9BACT</name>
<keyword evidence="1" id="KW-0812">Transmembrane</keyword>
<organism evidence="2">
    <name type="scientific">uncultured Parcubacteria bacterium Rifle_16ft_4_minimus_37647</name>
    <dbReference type="NCBI Taxonomy" id="1665140"/>
    <lineage>
        <taxon>Bacteria</taxon>
        <taxon>Candidatus Parcubacteria</taxon>
        <taxon>environmental samples</taxon>
    </lineage>
</organism>
<feature type="transmembrane region" description="Helical" evidence="1">
    <location>
        <begin position="79"/>
        <end position="101"/>
    </location>
</feature>
<evidence type="ECO:0000313" key="2">
    <source>
        <dbReference type="EMBL" id="AKQ02377.1"/>
    </source>
</evidence>